<protein>
    <submittedName>
        <fullName evidence="2">3-oxoadipate enol-lactonase 2</fullName>
        <ecNumber evidence="2">3.1.1.24</ecNumber>
    </submittedName>
</protein>
<feature type="domain" description="AB hydrolase-1" evidence="1">
    <location>
        <begin position="15"/>
        <end position="241"/>
    </location>
</feature>
<name>A0A0M9AF28_THEAQ</name>
<dbReference type="PRINTS" id="PR00111">
    <property type="entry name" value="ABHYDROLASE"/>
</dbReference>
<reference evidence="2 3" key="1">
    <citation type="submission" date="2015-07" db="EMBL/GenBank/DDBJ databases">
        <authorList>
            <person name="Noorani M."/>
        </authorList>
    </citation>
    <scope>NUCLEOTIDE SEQUENCE [LARGE SCALE GENOMIC DNA]</scope>
    <source>
        <strain evidence="3">ATCC 25104 / DSM 625 / JCM 10724 / NBRC 103206 / NCIMB 11243 / YT-1</strain>
    </source>
</reference>
<dbReference type="InterPro" id="IPR000639">
    <property type="entry name" value="Epox_hydrolase-like"/>
</dbReference>
<comment type="caution">
    <text evidence="2">The sequence shown here is derived from an EMBL/GenBank/DDBJ whole genome shotgun (WGS) entry which is preliminary data.</text>
</comment>
<dbReference type="EC" id="3.1.1.24" evidence="2"/>
<sequence>MVRLRYEVVGEGPKVVLLNGIFQRLESWDPVLPHLKGFALLRYDMRGQGESEAPEGPYTPRLHAEDLLGLLDRLGWEEAALVGLSNGGIVAMALALLAPERVRGLALACTTPYLDPALRVKVESWLHALRAGGTPLRLRVALPWVFGARFLNTHPELLAEEGLKALAAQAPGEAAQERLLQGFLTLEDLRPHLKALTLPALVLYGEEDLLFPKAYAQALAESLGARLAALPTGHAAPLEDPQAFAREVRTFLEEVYA</sequence>
<gene>
    <name evidence="2" type="primary">catD_2</name>
    <name evidence="2" type="ORF">BVI061214_01913</name>
</gene>
<evidence type="ECO:0000313" key="2">
    <source>
        <dbReference type="EMBL" id="KOX90719.1"/>
    </source>
</evidence>
<dbReference type="InterPro" id="IPR029058">
    <property type="entry name" value="AB_hydrolase_fold"/>
</dbReference>
<dbReference type="PANTHER" id="PTHR43433:SF5">
    <property type="entry name" value="AB HYDROLASE-1 DOMAIN-CONTAINING PROTEIN"/>
    <property type="match status" value="1"/>
</dbReference>
<dbReference type="RefSeq" id="WP_053768220.1">
    <property type="nucleotide sequence ID" value="NZ_LHCI01000106.1"/>
</dbReference>
<dbReference type="InterPro" id="IPR050471">
    <property type="entry name" value="AB_hydrolase"/>
</dbReference>
<evidence type="ECO:0000313" key="3">
    <source>
        <dbReference type="Proteomes" id="UP000037685"/>
    </source>
</evidence>
<keyword evidence="2" id="KW-0378">Hydrolase</keyword>
<dbReference type="Pfam" id="PF00561">
    <property type="entry name" value="Abhydrolase_1"/>
    <property type="match status" value="1"/>
</dbReference>
<evidence type="ECO:0000259" key="1">
    <source>
        <dbReference type="Pfam" id="PF00561"/>
    </source>
</evidence>
<dbReference type="AlphaFoldDB" id="A0A0M9AF28"/>
<organism evidence="2 3">
    <name type="scientific">Thermus aquaticus</name>
    <dbReference type="NCBI Taxonomy" id="271"/>
    <lineage>
        <taxon>Bacteria</taxon>
        <taxon>Thermotogati</taxon>
        <taxon>Deinococcota</taxon>
        <taxon>Deinococci</taxon>
        <taxon>Thermales</taxon>
        <taxon>Thermaceae</taxon>
        <taxon>Thermus</taxon>
    </lineage>
</organism>
<dbReference type="SUPFAM" id="SSF53474">
    <property type="entry name" value="alpha/beta-Hydrolases"/>
    <property type="match status" value="1"/>
</dbReference>
<proteinExistence type="predicted"/>
<dbReference type="PANTHER" id="PTHR43433">
    <property type="entry name" value="HYDROLASE, ALPHA/BETA FOLD FAMILY PROTEIN"/>
    <property type="match status" value="1"/>
</dbReference>
<dbReference type="PRINTS" id="PR00412">
    <property type="entry name" value="EPOXHYDRLASE"/>
</dbReference>
<dbReference type="Gene3D" id="3.40.50.1820">
    <property type="entry name" value="alpha/beta hydrolase"/>
    <property type="match status" value="1"/>
</dbReference>
<dbReference type="InterPro" id="IPR000073">
    <property type="entry name" value="AB_hydrolase_1"/>
</dbReference>
<dbReference type="EMBL" id="LHCI01000106">
    <property type="protein sequence ID" value="KOX90719.1"/>
    <property type="molecule type" value="Genomic_DNA"/>
</dbReference>
<dbReference type="PATRIC" id="fig|271.14.peg.1988"/>
<accession>A0A0M9AF28</accession>
<dbReference type="GO" id="GO:0047570">
    <property type="term" value="F:3-oxoadipate enol-lactonase activity"/>
    <property type="evidence" value="ECO:0007669"/>
    <property type="project" value="UniProtKB-EC"/>
</dbReference>
<dbReference type="Proteomes" id="UP000037685">
    <property type="component" value="Unassembled WGS sequence"/>
</dbReference>